<evidence type="ECO:0000256" key="1">
    <source>
        <dbReference type="ARBA" id="ARBA00004584"/>
    </source>
</evidence>
<dbReference type="Proteomes" id="UP001244341">
    <property type="component" value="Chromosome 11b"/>
</dbReference>
<keyword evidence="5 9" id="KW-0498">Mitosis</keyword>
<keyword evidence="8 9" id="KW-0137">Centromere</keyword>
<evidence type="ECO:0000313" key="13">
    <source>
        <dbReference type="Proteomes" id="UP001244341"/>
    </source>
</evidence>
<evidence type="ECO:0000256" key="3">
    <source>
        <dbReference type="ARBA" id="ARBA00022454"/>
    </source>
</evidence>
<evidence type="ECO:0000256" key="10">
    <source>
        <dbReference type="SAM" id="Coils"/>
    </source>
</evidence>
<keyword evidence="9" id="KW-0539">Nucleus</keyword>
<keyword evidence="4 9" id="KW-0132">Cell division</keyword>
<evidence type="ECO:0000256" key="4">
    <source>
        <dbReference type="ARBA" id="ARBA00022618"/>
    </source>
</evidence>
<reference evidence="12 13" key="1">
    <citation type="submission" date="2023-05" db="EMBL/GenBank/DDBJ databases">
        <title>A 100% complete, gapless, phased diploid assembly of the Scenedesmus obliquus UTEX 3031 genome.</title>
        <authorList>
            <person name="Biondi T.C."/>
            <person name="Hanschen E.R."/>
            <person name="Kwon T."/>
            <person name="Eng W."/>
            <person name="Kruse C.P.S."/>
            <person name="Koehler S.I."/>
            <person name="Kunde Y."/>
            <person name="Gleasner C.D."/>
            <person name="You Mak K.T."/>
            <person name="Polle J."/>
            <person name="Hovde B.T."/>
            <person name="Starkenburg S.R."/>
        </authorList>
    </citation>
    <scope>NUCLEOTIDE SEQUENCE [LARGE SCALE GENOMIC DNA]</scope>
    <source>
        <strain evidence="12 13">DOE0152z</strain>
    </source>
</reference>
<comment type="function">
    <text evidence="9">Acts as a component of the essential kinetochore-associated NDC80 complex, which is required for chromosome segregation and spindle checkpoint activity.</text>
</comment>
<feature type="coiled-coil region" evidence="10">
    <location>
        <begin position="43"/>
        <end position="119"/>
    </location>
</feature>
<dbReference type="InterPro" id="IPR013255">
    <property type="entry name" value="Spc25_C"/>
</dbReference>
<protein>
    <recommendedName>
        <fullName evidence="9">Kinetochore protein SPC25</fullName>
    </recommendedName>
</protein>
<gene>
    <name evidence="12" type="ORF">OEZ85_005818</name>
</gene>
<dbReference type="EMBL" id="CP126218">
    <property type="protein sequence ID" value="WIA19929.1"/>
    <property type="molecule type" value="Genomic_DNA"/>
</dbReference>
<dbReference type="Pfam" id="PF08234">
    <property type="entry name" value="Spindle_Spc25"/>
    <property type="match status" value="1"/>
</dbReference>
<feature type="domain" description="Chromosome segregation protein Spc25 C-terminal" evidence="11">
    <location>
        <begin position="153"/>
        <end position="222"/>
    </location>
</feature>
<accession>A0ABY8UEN9</accession>
<keyword evidence="13" id="KW-1185">Reference proteome</keyword>
<comment type="subunit">
    <text evidence="9">Component of the NDC80 complex.</text>
</comment>
<evidence type="ECO:0000256" key="9">
    <source>
        <dbReference type="RuleBase" id="RU367150"/>
    </source>
</evidence>
<keyword evidence="3 9" id="KW-0158">Chromosome</keyword>
<organism evidence="12 13">
    <name type="scientific">Tetradesmus obliquus</name>
    <name type="common">Green alga</name>
    <name type="synonym">Acutodesmus obliquus</name>
    <dbReference type="NCBI Taxonomy" id="3088"/>
    <lineage>
        <taxon>Eukaryota</taxon>
        <taxon>Viridiplantae</taxon>
        <taxon>Chlorophyta</taxon>
        <taxon>core chlorophytes</taxon>
        <taxon>Chlorophyceae</taxon>
        <taxon>CS clade</taxon>
        <taxon>Sphaeropleales</taxon>
        <taxon>Scenedesmaceae</taxon>
        <taxon>Tetradesmus</taxon>
    </lineage>
</organism>
<dbReference type="PANTHER" id="PTHR14281">
    <property type="entry name" value="KINETOCHORE PROTEIN SPC25-RELATED"/>
    <property type="match status" value="1"/>
</dbReference>
<evidence type="ECO:0000256" key="8">
    <source>
        <dbReference type="ARBA" id="ARBA00023328"/>
    </source>
</evidence>
<evidence type="ECO:0000256" key="2">
    <source>
        <dbReference type="ARBA" id="ARBA00006379"/>
    </source>
</evidence>
<dbReference type="InterPro" id="IPR045143">
    <property type="entry name" value="Spc25"/>
</dbReference>
<name>A0ABY8UEN9_TETOB</name>
<sequence>MANAISLQELEQELTRTRGMFEHWSAGILTRAQECNASHISKLRAGKGELTALNERYQHAEKQAAQVRQQMAQDTEHEQELQERADALVAEQQLLQKRLMQLQQELDSEADAVQQLAAEVAGKQAEHSRTVSHLDQLHNAYQQCLGLRLISGESELYLEFTQIDPQQPERPFGFAVTVVGDDNRYTVTRCEPEVEGRQQLEAALLRRHDFGGFVRAMRQQFRQIAAAEQ</sequence>
<evidence type="ECO:0000256" key="6">
    <source>
        <dbReference type="ARBA" id="ARBA00023054"/>
    </source>
</evidence>
<keyword evidence="7 9" id="KW-0131">Cell cycle</keyword>
<comment type="subcellular location">
    <subcellularLocation>
        <location evidence="1">Chromosome</location>
        <location evidence="1">Centromere</location>
    </subcellularLocation>
    <subcellularLocation>
        <location evidence="9">Nucleus</location>
    </subcellularLocation>
    <subcellularLocation>
        <location evidence="9">Chromosome</location>
        <location evidence="9">Centromere</location>
        <location evidence="9">Kinetochore</location>
    </subcellularLocation>
</comment>
<dbReference type="Gene3D" id="3.30.457.50">
    <property type="entry name" value="Chromosome segregation protein Spc25"/>
    <property type="match status" value="1"/>
</dbReference>
<keyword evidence="6 10" id="KW-0175">Coiled coil</keyword>
<comment type="similarity">
    <text evidence="2 9">Belongs to the SPC25 family.</text>
</comment>
<proteinExistence type="inferred from homology"/>
<dbReference type="CDD" id="cd23784">
    <property type="entry name" value="RWD_Spc25"/>
    <property type="match status" value="1"/>
</dbReference>
<evidence type="ECO:0000256" key="5">
    <source>
        <dbReference type="ARBA" id="ARBA00022776"/>
    </source>
</evidence>
<evidence type="ECO:0000313" key="12">
    <source>
        <dbReference type="EMBL" id="WIA19929.1"/>
    </source>
</evidence>
<evidence type="ECO:0000259" key="11">
    <source>
        <dbReference type="Pfam" id="PF08234"/>
    </source>
</evidence>
<dbReference type="PANTHER" id="PTHR14281:SF0">
    <property type="entry name" value="KINETOCHORE PROTEIN SPC25"/>
    <property type="match status" value="1"/>
</dbReference>
<keyword evidence="9" id="KW-0995">Kinetochore</keyword>
<evidence type="ECO:0000256" key="7">
    <source>
        <dbReference type="ARBA" id="ARBA00023306"/>
    </source>
</evidence>